<feature type="compositionally biased region" description="Polar residues" evidence="1">
    <location>
        <begin position="92"/>
        <end position="102"/>
    </location>
</feature>
<dbReference type="EMBL" id="GBXI01001232">
    <property type="protein sequence ID" value="JAD13060.1"/>
    <property type="molecule type" value="Transcribed_RNA"/>
</dbReference>
<gene>
    <name evidence="3" type="primary">pcoA</name>
    <name evidence="3" type="ORF">g.7141</name>
</gene>
<evidence type="ECO:0000256" key="1">
    <source>
        <dbReference type="SAM" id="MobiDB-lite"/>
    </source>
</evidence>
<reference evidence="3" key="1">
    <citation type="submission" date="2014-11" db="EMBL/GenBank/DDBJ databases">
        <authorList>
            <person name="Geib S."/>
        </authorList>
    </citation>
    <scope>NUCLEOTIDE SEQUENCE</scope>
</reference>
<feature type="chain" id="PRO_5001995255" evidence="2">
    <location>
        <begin position="22"/>
        <end position="102"/>
    </location>
</feature>
<feature type="signal peptide" evidence="2">
    <location>
        <begin position="1"/>
        <end position="21"/>
    </location>
</feature>
<keyword evidence="2" id="KW-0732">Signal</keyword>
<dbReference type="AlphaFoldDB" id="A0A0A1XQA8"/>
<protein>
    <submittedName>
        <fullName evidence="3">Copper resistance protein A</fullName>
    </submittedName>
</protein>
<organism evidence="3">
    <name type="scientific">Zeugodacus cucurbitae</name>
    <name type="common">Melon fruit fly</name>
    <name type="synonym">Bactrocera cucurbitae</name>
    <dbReference type="NCBI Taxonomy" id="28588"/>
    <lineage>
        <taxon>Eukaryota</taxon>
        <taxon>Metazoa</taxon>
        <taxon>Ecdysozoa</taxon>
        <taxon>Arthropoda</taxon>
        <taxon>Hexapoda</taxon>
        <taxon>Insecta</taxon>
        <taxon>Pterygota</taxon>
        <taxon>Neoptera</taxon>
        <taxon>Endopterygota</taxon>
        <taxon>Diptera</taxon>
        <taxon>Brachycera</taxon>
        <taxon>Muscomorpha</taxon>
        <taxon>Tephritoidea</taxon>
        <taxon>Tephritidae</taxon>
        <taxon>Zeugodacus</taxon>
        <taxon>Zeugodacus</taxon>
    </lineage>
</organism>
<reference evidence="3" key="2">
    <citation type="journal article" date="2015" name="Gigascience">
        <title>Reconstructing a comprehensive transcriptome assembly of a white-pupal translocated strain of the pest fruit fly Bactrocera cucurbitae.</title>
        <authorList>
            <person name="Sim S.B."/>
            <person name="Calla B."/>
            <person name="Hall B."/>
            <person name="DeRego T."/>
            <person name="Geib S.M."/>
        </authorList>
    </citation>
    <scope>NUCLEOTIDE SEQUENCE</scope>
</reference>
<sequence length="102" mass="11492">MHVKSVAVFIILLVNILSVFGNVIPGAKPDDIQVQQLKRSQRDSAWHYSSEQEEHGDEKESLFETKSSVINGVSHFGTRSKSSHNTFKKYSHSSSDIKIQSF</sequence>
<proteinExistence type="predicted"/>
<feature type="region of interest" description="Disordered" evidence="1">
    <location>
        <begin position="75"/>
        <end position="102"/>
    </location>
</feature>
<accession>A0A0A1XQA8</accession>
<name>A0A0A1XQA8_ZEUCU</name>
<evidence type="ECO:0000313" key="3">
    <source>
        <dbReference type="EMBL" id="JAD13060.1"/>
    </source>
</evidence>
<evidence type="ECO:0000256" key="2">
    <source>
        <dbReference type="SAM" id="SignalP"/>
    </source>
</evidence>
<feature type="compositionally biased region" description="Polar residues" evidence="1">
    <location>
        <begin position="75"/>
        <end position="85"/>
    </location>
</feature>